<dbReference type="InterPro" id="IPR008271">
    <property type="entry name" value="Ser/Thr_kinase_AS"/>
</dbReference>
<evidence type="ECO:0000313" key="14">
    <source>
        <dbReference type="EMBL" id="KAH7026727.1"/>
    </source>
</evidence>
<proteinExistence type="predicted"/>
<dbReference type="EC" id="2.7.11.1" evidence="1"/>
<feature type="compositionally biased region" description="Basic and acidic residues" evidence="12">
    <location>
        <begin position="778"/>
        <end position="807"/>
    </location>
</feature>
<dbReference type="GO" id="GO:0005524">
    <property type="term" value="F:ATP binding"/>
    <property type="evidence" value="ECO:0007669"/>
    <property type="project" value="UniProtKB-KW"/>
</dbReference>
<protein>
    <recommendedName>
        <fullName evidence="1">non-specific serine/threonine protein kinase</fullName>
        <ecNumber evidence="1">2.7.11.1</ecNumber>
    </recommendedName>
</protein>
<dbReference type="CDD" id="cd14014">
    <property type="entry name" value="STKc_PknB_like"/>
    <property type="match status" value="1"/>
</dbReference>
<feature type="domain" description="Protein kinase" evidence="13">
    <location>
        <begin position="48"/>
        <end position="346"/>
    </location>
</feature>
<dbReference type="AlphaFoldDB" id="A0A9P9BRB8"/>
<dbReference type="Gene3D" id="3.30.200.20">
    <property type="entry name" value="Phosphorylase Kinase, domain 1"/>
    <property type="match status" value="1"/>
</dbReference>
<accession>A0A9P9BRB8</accession>
<feature type="region of interest" description="Disordered" evidence="12">
    <location>
        <begin position="352"/>
        <end position="387"/>
    </location>
</feature>
<dbReference type="InterPro" id="IPR000719">
    <property type="entry name" value="Prot_kinase_dom"/>
</dbReference>
<keyword evidence="5" id="KW-0547">Nucleotide-binding</keyword>
<feature type="compositionally biased region" description="Basic and acidic residues" evidence="12">
    <location>
        <begin position="907"/>
        <end position="919"/>
    </location>
</feature>
<keyword evidence="8" id="KW-0862">Zinc</keyword>
<dbReference type="Pfam" id="PF00069">
    <property type="entry name" value="Pkinase"/>
    <property type="match status" value="1"/>
</dbReference>
<dbReference type="SMART" id="SM00220">
    <property type="entry name" value="S_TKc"/>
    <property type="match status" value="1"/>
</dbReference>
<keyword evidence="7" id="KW-0418">Kinase</keyword>
<keyword evidence="3" id="KW-0808">Transferase</keyword>
<evidence type="ECO:0000256" key="1">
    <source>
        <dbReference type="ARBA" id="ARBA00012513"/>
    </source>
</evidence>
<dbReference type="InterPro" id="IPR050660">
    <property type="entry name" value="NEK_Ser/Thr_kinase"/>
</dbReference>
<dbReference type="OrthoDB" id="10252171at2759"/>
<evidence type="ECO:0000256" key="10">
    <source>
        <dbReference type="ARBA" id="ARBA00047899"/>
    </source>
</evidence>
<feature type="region of interest" description="Disordered" evidence="12">
    <location>
        <begin position="430"/>
        <end position="449"/>
    </location>
</feature>
<evidence type="ECO:0000256" key="11">
    <source>
        <dbReference type="ARBA" id="ARBA00048679"/>
    </source>
</evidence>
<dbReference type="RefSeq" id="XP_046009944.1">
    <property type="nucleotide sequence ID" value="XM_046148668.1"/>
</dbReference>
<feature type="region of interest" description="Disordered" evidence="12">
    <location>
        <begin position="713"/>
        <end position="756"/>
    </location>
</feature>
<feature type="region of interest" description="Disordered" evidence="12">
    <location>
        <begin position="905"/>
        <end position="924"/>
    </location>
</feature>
<evidence type="ECO:0000256" key="8">
    <source>
        <dbReference type="ARBA" id="ARBA00022833"/>
    </source>
</evidence>
<comment type="caution">
    <text evidence="14">The sequence shown here is derived from an EMBL/GenBank/DDBJ whole genome shotgun (WGS) entry which is preliminary data.</text>
</comment>
<dbReference type="EMBL" id="JAGTJQ010000008">
    <property type="protein sequence ID" value="KAH7026727.1"/>
    <property type="molecule type" value="Genomic_DNA"/>
</dbReference>
<sequence>MPRFEDFPDIVRDALVETESIDEHTTRHVRYEAGRSARQRRVRKEEQWKRSRRLGQGAYGTVYLESCSEDDGSSRVRAVKEISKCVNYGEELDYWRELEAIFKFSHPNVSHGSSRPASYLLAETASTMETNPGSFTQRSTRTASSLPVDGTKRTARSVSSWNIGSPVTSITTRAPLPETEAQQITAQIVEGLVFMHGNQFVHRDLKPSNVMVVNPGPDWFVKIADFGTSKRRQAEVTTLHTMHRGTTGYAAPEIFGFCQHGGNASYTFTVDIWSLGAMIYKLCTFRLAFEDLGELARYAAGTFDFPMARLEAIGLSKQGCEFILGLMSPQPEERPSALSTQNSAWLTQHVRDKDSGVGAHRSRPSEPVREPTIPTATNQDAGNGSAEAPTIRHRNYCAPYIEDGIDEGSIGELPNLPVDSRTILKTSGQETLGPGIAESQTAKDHAAKNNETQLDVRQQATETGTMLIARSEDPVLRLDNTTTYEPDCPVTPSCPTSSDLAVEVIATAKTPLEHSEYPPLQLQRSCGICQRTLTYIITEPLGCGHHICHACLFLQLLGRLLSPWTASIGCCLTHINWTCYKRILLGPGLAELEYQFRLTQWNLWNCPTGLHGTVRLSMLKNKSSFAMDPKAVCVPCGIARGVFCQRCRVPWHGSDCPKFKVLQRAFHDLMLASEPEYHLSPLVRVVEDTLLLEDTLRSGHGPAGLARRPALGSYQEHDHLPASNVRYEEPSYSYERATRTKSRQRPEAHHVRGNSGVGSVLRRYTINLSDSDLASETAVKEKDSEPDGIYHIHSGYGDDEKDTKEDDSWTSDWSAESKIVNYPESASDSRAIFVKEGKREAMKKRQPKGRETEKSRGRENTHGAGSNPIVQKPFYFRDFYAVPLRPSSLTKANLQRLGTESWAHTSSLEKGKLSSDRRRSGANLDRVATVSTSSPWKLTAASLSRLEEEEGFDQIPWYSSNRSSSEDVEVGSSDGRFVVSYIASKKG</sequence>
<comment type="catalytic activity">
    <reaction evidence="10">
        <text>L-threonyl-[protein] + ATP = O-phospho-L-threonyl-[protein] + ADP + H(+)</text>
        <dbReference type="Rhea" id="RHEA:46608"/>
        <dbReference type="Rhea" id="RHEA-COMP:11060"/>
        <dbReference type="Rhea" id="RHEA-COMP:11605"/>
        <dbReference type="ChEBI" id="CHEBI:15378"/>
        <dbReference type="ChEBI" id="CHEBI:30013"/>
        <dbReference type="ChEBI" id="CHEBI:30616"/>
        <dbReference type="ChEBI" id="CHEBI:61977"/>
        <dbReference type="ChEBI" id="CHEBI:456216"/>
        <dbReference type="EC" id="2.7.11.1"/>
    </reaction>
</comment>
<dbReference type="InterPro" id="IPR011009">
    <property type="entry name" value="Kinase-like_dom_sf"/>
</dbReference>
<feature type="region of interest" description="Disordered" evidence="12">
    <location>
        <begin position="835"/>
        <end position="867"/>
    </location>
</feature>
<reference evidence="14" key="1">
    <citation type="journal article" date="2021" name="Nat. Commun.">
        <title>Genetic determinants of endophytism in the Arabidopsis root mycobiome.</title>
        <authorList>
            <person name="Mesny F."/>
            <person name="Miyauchi S."/>
            <person name="Thiergart T."/>
            <person name="Pickel B."/>
            <person name="Atanasova L."/>
            <person name="Karlsson M."/>
            <person name="Huettel B."/>
            <person name="Barry K.W."/>
            <person name="Haridas S."/>
            <person name="Chen C."/>
            <person name="Bauer D."/>
            <person name="Andreopoulos W."/>
            <person name="Pangilinan J."/>
            <person name="LaButti K."/>
            <person name="Riley R."/>
            <person name="Lipzen A."/>
            <person name="Clum A."/>
            <person name="Drula E."/>
            <person name="Henrissat B."/>
            <person name="Kohler A."/>
            <person name="Grigoriev I.V."/>
            <person name="Martin F.M."/>
            <person name="Hacquard S."/>
        </authorList>
    </citation>
    <scope>NUCLEOTIDE SEQUENCE</scope>
    <source>
        <strain evidence="14">MPI-CAGE-CH-0230</strain>
    </source>
</reference>
<keyword evidence="6" id="KW-0863">Zinc-finger</keyword>
<organism evidence="14 15">
    <name type="scientific">Microdochium trichocladiopsis</name>
    <dbReference type="NCBI Taxonomy" id="1682393"/>
    <lineage>
        <taxon>Eukaryota</taxon>
        <taxon>Fungi</taxon>
        <taxon>Dikarya</taxon>
        <taxon>Ascomycota</taxon>
        <taxon>Pezizomycotina</taxon>
        <taxon>Sordariomycetes</taxon>
        <taxon>Xylariomycetidae</taxon>
        <taxon>Xylariales</taxon>
        <taxon>Microdochiaceae</taxon>
        <taxon>Microdochium</taxon>
    </lineage>
</organism>
<keyword evidence="4" id="KW-0479">Metal-binding</keyword>
<dbReference type="PROSITE" id="PS00518">
    <property type="entry name" value="ZF_RING_1"/>
    <property type="match status" value="1"/>
</dbReference>
<evidence type="ECO:0000256" key="7">
    <source>
        <dbReference type="ARBA" id="ARBA00022777"/>
    </source>
</evidence>
<dbReference type="Gene3D" id="1.10.510.10">
    <property type="entry name" value="Transferase(Phosphotransferase) domain 1"/>
    <property type="match status" value="1"/>
</dbReference>
<feature type="region of interest" description="Disordered" evidence="12">
    <location>
        <begin position="773"/>
        <end position="809"/>
    </location>
</feature>
<evidence type="ECO:0000256" key="4">
    <source>
        <dbReference type="ARBA" id="ARBA00022723"/>
    </source>
</evidence>
<evidence type="ECO:0000256" key="9">
    <source>
        <dbReference type="ARBA" id="ARBA00022840"/>
    </source>
</evidence>
<dbReference type="SUPFAM" id="SSF56112">
    <property type="entry name" value="Protein kinase-like (PK-like)"/>
    <property type="match status" value="1"/>
</dbReference>
<evidence type="ECO:0000313" key="15">
    <source>
        <dbReference type="Proteomes" id="UP000756346"/>
    </source>
</evidence>
<evidence type="ECO:0000259" key="13">
    <source>
        <dbReference type="PROSITE" id="PS50011"/>
    </source>
</evidence>
<keyword evidence="15" id="KW-1185">Reference proteome</keyword>
<dbReference type="PROSITE" id="PS50011">
    <property type="entry name" value="PROTEIN_KINASE_DOM"/>
    <property type="match status" value="1"/>
</dbReference>
<dbReference type="GeneID" id="70178214"/>
<feature type="compositionally biased region" description="Basic and acidic residues" evidence="12">
    <location>
        <begin position="848"/>
        <end position="861"/>
    </location>
</feature>
<feature type="region of interest" description="Disordered" evidence="12">
    <location>
        <begin position="130"/>
        <end position="151"/>
    </location>
</feature>
<dbReference type="InterPro" id="IPR017907">
    <property type="entry name" value="Znf_RING_CS"/>
</dbReference>
<dbReference type="PANTHER" id="PTHR43671">
    <property type="entry name" value="SERINE/THREONINE-PROTEIN KINASE NEK"/>
    <property type="match status" value="1"/>
</dbReference>
<feature type="compositionally biased region" description="Polar residues" evidence="12">
    <location>
        <begin position="130"/>
        <end position="145"/>
    </location>
</feature>
<evidence type="ECO:0000256" key="3">
    <source>
        <dbReference type="ARBA" id="ARBA00022679"/>
    </source>
</evidence>
<gene>
    <name evidence="14" type="ORF">B0I36DRAFT_161477</name>
</gene>
<keyword evidence="9" id="KW-0067">ATP-binding</keyword>
<evidence type="ECO:0000256" key="5">
    <source>
        <dbReference type="ARBA" id="ARBA00022741"/>
    </source>
</evidence>
<comment type="catalytic activity">
    <reaction evidence="11">
        <text>L-seryl-[protein] + ATP = O-phospho-L-seryl-[protein] + ADP + H(+)</text>
        <dbReference type="Rhea" id="RHEA:17989"/>
        <dbReference type="Rhea" id="RHEA-COMP:9863"/>
        <dbReference type="Rhea" id="RHEA-COMP:11604"/>
        <dbReference type="ChEBI" id="CHEBI:15378"/>
        <dbReference type="ChEBI" id="CHEBI:29999"/>
        <dbReference type="ChEBI" id="CHEBI:30616"/>
        <dbReference type="ChEBI" id="CHEBI:83421"/>
        <dbReference type="ChEBI" id="CHEBI:456216"/>
        <dbReference type="EC" id="2.7.11.1"/>
    </reaction>
</comment>
<evidence type="ECO:0000256" key="6">
    <source>
        <dbReference type="ARBA" id="ARBA00022771"/>
    </source>
</evidence>
<dbReference type="GO" id="GO:0004674">
    <property type="term" value="F:protein serine/threonine kinase activity"/>
    <property type="evidence" value="ECO:0007669"/>
    <property type="project" value="UniProtKB-KW"/>
</dbReference>
<dbReference type="GO" id="GO:0008270">
    <property type="term" value="F:zinc ion binding"/>
    <property type="evidence" value="ECO:0007669"/>
    <property type="project" value="UniProtKB-KW"/>
</dbReference>
<name>A0A9P9BRB8_9PEZI</name>
<dbReference type="PROSITE" id="PS00108">
    <property type="entry name" value="PROTEIN_KINASE_ST"/>
    <property type="match status" value="1"/>
</dbReference>
<dbReference type="PANTHER" id="PTHR43671:SF98">
    <property type="entry name" value="SERINE_THREONINE-PROTEIN KINASE NEK11"/>
    <property type="match status" value="1"/>
</dbReference>
<dbReference type="Proteomes" id="UP000756346">
    <property type="component" value="Unassembled WGS sequence"/>
</dbReference>
<feature type="region of interest" description="Disordered" evidence="12">
    <location>
        <begin position="945"/>
        <end position="970"/>
    </location>
</feature>
<evidence type="ECO:0000256" key="12">
    <source>
        <dbReference type="SAM" id="MobiDB-lite"/>
    </source>
</evidence>
<evidence type="ECO:0000256" key="2">
    <source>
        <dbReference type="ARBA" id="ARBA00022527"/>
    </source>
</evidence>
<keyword evidence="2" id="KW-0723">Serine/threonine-protein kinase</keyword>